<dbReference type="FunFam" id="3.30.420.150:FF:000001">
    <property type="entry name" value="Guanosine-5'-triphosphate,3'-diphosphate pyrophosphatase"/>
    <property type="match status" value="1"/>
</dbReference>
<evidence type="ECO:0000256" key="5">
    <source>
        <dbReference type="ARBA" id="ARBA00047607"/>
    </source>
</evidence>
<dbReference type="EC" id="3.6.1.11" evidence="2"/>
<dbReference type="PATRIC" id="fig|857265.3.peg.3147"/>
<keyword evidence="9" id="KW-1185">Reference proteome</keyword>
<proteinExistence type="inferred from homology"/>
<dbReference type="Gene3D" id="1.10.3210.10">
    <property type="entry name" value="Hypothetical protein af1432"/>
    <property type="match status" value="1"/>
</dbReference>
<dbReference type="InterPro" id="IPR050273">
    <property type="entry name" value="GppA/Ppx_hydrolase"/>
</dbReference>
<reference evidence="8 9" key="1">
    <citation type="submission" date="2015-07" db="EMBL/GenBank/DDBJ databases">
        <title>Draft genome sequence of the Amantichitinum ursilacus IGB-41, a new chitin-degrading bacterium.</title>
        <authorList>
            <person name="Kirstahler P."/>
            <person name="Guenther M."/>
            <person name="Grumaz C."/>
            <person name="Rupp S."/>
            <person name="Zibek S."/>
            <person name="Sohn K."/>
        </authorList>
    </citation>
    <scope>NUCLEOTIDE SEQUENCE [LARGE SCALE GENOMIC DNA]</scope>
    <source>
        <strain evidence="8 9">IGB-41</strain>
    </source>
</reference>
<evidence type="ECO:0000259" key="6">
    <source>
        <dbReference type="Pfam" id="PF02541"/>
    </source>
</evidence>
<dbReference type="PIRSF" id="PIRSF001267">
    <property type="entry name" value="Pyrophosphatase_GppA_Ppx"/>
    <property type="match status" value="1"/>
</dbReference>
<gene>
    <name evidence="8" type="primary">gppA</name>
    <name evidence="8" type="ORF">WG78_15295</name>
</gene>
<evidence type="ECO:0000259" key="7">
    <source>
        <dbReference type="Pfam" id="PF21447"/>
    </source>
</evidence>
<dbReference type="NCBIfam" id="TIGR03706">
    <property type="entry name" value="exo_poly_only"/>
    <property type="match status" value="1"/>
</dbReference>
<evidence type="ECO:0000313" key="8">
    <source>
        <dbReference type="EMBL" id="KPC51736.1"/>
    </source>
</evidence>
<feature type="domain" description="Ppx/GppA phosphatase N-terminal" evidence="6">
    <location>
        <begin position="32"/>
        <end position="305"/>
    </location>
</feature>
<dbReference type="PANTHER" id="PTHR30005">
    <property type="entry name" value="EXOPOLYPHOSPHATASE"/>
    <property type="match status" value="1"/>
</dbReference>
<name>A0A0N0XHX1_9NEIS</name>
<protein>
    <recommendedName>
        <fullName evidence="3">Exopolyphosphatase</fullName>
        <ecNumber evidence="2">3.6.1.11</ecNumber>
    </recommendedName>
</protein>
<dbReference type="InterPro" id="IPR048950">
    <property type="entry name" value="Ppx_GppA_C"/>
</dbReference>
<dbReference type="InterPro" id="IPR043129">
    <property type="entry name" value="ATPase_NBD"/>
</dbReference>
<dbReference type="Pfam" id="PF02541">
    <property type="entry name" value="Ppx-GppA"/>
    <property type="match status" value="1"/>
</dbReference>
<evidence type="ECO:0000256" key="2">
    <source>
        <dbReference type="ARBA" id="ARBA00012451"/>
    </source>
</evidence>
<dbReference type="SUPFAM" id="SSF109604">
    <property type="entry name" value="HD-domain/PDEase-like"/>
    <property type="match status" value="1"/>
</dbReference>
<comment type="catalytic activity">
    <reaction evidence="5">
        <text>[phosphate](n) + H2O = [phosphate](n-1) + phosphate + H(+)</text>
        <dbReference type="Rhea" id="RHEA:21528"/>
        <dbReference type="Rhea" id="RHEA-COMP:9859"/>
        <dbReference type="Rhea" id="RHEA-COMP:14279"/>
        <dbReference type="ChEBI" id="CHEBI:15377"/>
        <dbReference type="ChEBI" id="CHEBI:15378"/>
        <dbReference type="ChEBI" id="CHEBI:16838"/>
        <dbReference type="ChEBI" id="CHEBI:43474"/>
        <dbReference type="EC" id="3.6.1.11"/>
    </reaction>
</comment>
<keyword evidence="4 8" id="KW-0378">Hydrolase</keyword>
<dbReference type="SUPFAM" id="SSF53067">
    <property type="entry name" value="Actin-like ATPase domain"/>
    <property type="match status" value="2"/>
</dbReference>
<dbReference type="Pfam" id="PF21447">
    <property type="entry name" value="Ppx-GppA_III"/>
    <property type="match status" value="1"/>
</dbReference>
<evidence type="ECO:0000313" key="9">
    <source>
        <dbReference type="Proteomes" id="UP000037939"/>
    </source>
</evidence>
<dbReference type="PANTHER" id="PTHR30005:SF0">
    <property type="entry name" value="RETROGRADE REGULATION PROTEIN 2"/>
    <property type="match status" value="1"/>
</dbReference>
<dbReference type="RefSeq" id="WP_152969232.1">
    <property type="nucleotide sequence ID" value="NZ_LAQT01000014.1"/>
</dbReference>
<dbReference type="InterPro" id="IPR022371">
    <property type="entry name" value="Exopolyphosphatase"/>
</dbReference>
<dbReference type="Gene3D" id="3.30.420.150">
    <property type="entry name" value="Exopolyphosphatase. Domain 2"/>
    <property type="match status" value="1"/>
</dbReference>
<evidence type="ECO:0000256" key="3">
    <source>
        <dbReference type="ARBA" id="ARBA00020416"/>
    </source>
</evidence>
<dbReference type="OrthoDB" id="9793035at2"/>
<dbReference type="InterPro" id="IPR003695">
    <property type="entry name" value="Ppx_GppA_N"/>
</dbReference>
<sequence>MPAESPDTLIAAVDLGSNSFRLQICRLLDRTLVPIETLKETIRLGAGLDEHNHLSDAARDQAAEALARFGERLQGLPAAQVRAVATNTFRVARNGADFLAQAEAALGFPIEVIAGREEARLIYIGASHSLPASRDKRLVVDIGGGSTEFIVGRQHTPLVTESTVMGCVSWSRRFFPDGTITPDRLAAAEIAAGEYIQPLVGEFNAGEWQTAIGTSGTARSLADVMEQNGLSAVGISKAGLAQVRQMLLQAGHVDKVKLNGLREDRRPVLAGGFAIMQAVFDLLGIQHMQITQGALRDGVLYDLLGRRGEHDVRDHTVHTFQKRYHVDVPQAQRVAELARTLATQIGLDAALIRDVHYAGLLHETGRSIAHASFHKHSAYILQYADMPGFSSREQSQIATLALAQRGKPEKLGKHTADPVWRAALALRLACIIHRARLEQAEPGCRLRLEHKRYVFSLPRGWLAAHALTRHALNEECKAWQNAGHDLIIHEHPV</sequence>
<dbReference type="CDD" id="cd24053">
    <property type="entry name" value="ASKHA_NBD_EcPPX-GppA-like"/>
    <property type="match status" value="1"/>
</dbReference>
<feature type="domain" description="Ppx/GppA phosphatase C-terminal" evidence="7">
    <location>
        <begin position="312"/>
        <end position="475"/>
    </location>
</feature>
<dbReference type="GO" id="GO:0006793">
    <property type="term" value="P:phosphorus metabolic process"/>
    <property type="evidence" value="ECO:0007669"/>
    <property type="project" value="InterPro"/>
</dbReference>
<dbReference type="EMBL" id="LAQT01000014">
    <property type="protein sequence ID" value="KPC51736.1"/>
    <property type="molecule type" value="Genomic_DNA"/>
</dbReference>
<dbReference type="GO" id="GO:0004309">
    <property type="term" value="F:exopolyphosphatase activity"/>
    <property type="evidence" value="ECO:0007669"/>
    <property type="project" value="UniProtKB-EC"/>
</dbReference>
<dbReference type="InterPro" id="IPR030673">
    <property type="entry name" value="PyroPPase_GppA_Ppx"/>
</dbReference>
<accession>A0A0N0XHX1</accession>
<comment type="caution">
    <text evidence="8">The sequence shown here is derived from an EMBL/GenBank/DDBJ whole genome shotgun (WGS) entry which is preliminary data.</text>
</comment>
<evidence type="ECO:0000256" key="4">
    <source>
        <dbReference type="ARBA" id="ARBA00022801"/>
    </source>
</evidence>
<dbReference type="AlphaFoldDB" id="A0A0N0XHX1"/>
<dbReference type="FunFam" id="3.30.420.40:FF:000023">
    <property type="entry name" value="Guanosine-5'-triphosphate,3'-diphosphate pyrophosphatase"/>
    <property type="match status" value="1"/>
</dbReference>
<dbReference type="Proteomes" id="UP000037939">
    <property type="component" value="Unassembled WGS sequence"/>
</dbReference>
<organism evidence="8 9">
    <name type="scientific">Amantichitinum ursilacus</name>
    <dbReference type="NCBI Taxonomy" id="857265"/>
    <lineage>
        <taxon>Bacteria</taxon>
        <taxon>Pseudomonadati</taxon>
        <taxon>Pseudomonadota</taxon>
        <taxon>Betaproteobacteria</taxon>
        <taxon>Neisseriales</taxon>
        <taxon>Chitinibacteraceae</taxon>
        <taxon>Amantichitinum</taxon>
    </lineage>
</organism>
<comment type="similarity">
    <text evidence="1">Belongs to the GppA/Ppx family.</text>
</comment>
<dbReference type="STRING" id="857265.WG78_15295"/>
<dbReference type="Gene3D" id="3.30.420.40">
    <property type="match status" value="1"/>
</dbReference>
<evidence type="ECO:0000256" key="1">
    <source>
        <dbReference type="ARBA" id="ARBA00007125"/>
    </source>
</evidence>